<dbReference type="PANTHER" id="PTHR45962">
    <property type="entry name" value="N-FATTY-ACYL-AMINO ACID SYNTHASE/HYDROLASE PM20D1"/>
    <property type="match status" value="1"/>
</dbReference>
<dbReference type="Pfam" id="PF01546">
    <property type="entry name" value="Peptidase_M20"/>
    <property type="match status" value="1"/>
</dbReference>
<evidence type="ECO:0000313" key="7">
    <source>
        <dbReference type="EMBL" id="VWP00347.1"/>
    </source>
</evidence>
<evidence type="ECO:0000256" key="4">
    <source>
        <dbReference type="ARBA" id="ARBA00022801"/>
    </source>
</evidence>
<dbReference type="SUPFAM" id="SSF55031">
    <property type="entry name" value="Bacterial exopeptidase dimerisation domain"/>
    <property type="match status" value="1"/>
</dbReference>
<dbReference type="EMBL" id="LR728391">
    <property type="protein sequence ID" value="VWP00347.1"/>
    <property type="molecule type" value="Genomic_DNA"/>
</dbReference>
<dbReference type="GO" id="GO:0000328">
    <property type="term" value="C:fungal-type vacuole lumen"/>
    <property type="evidence" value="ECO:0007669"/>
    <property type="project" value="TreeGrafter"/>
</dbReference>
<dbReference type="SUPFAM" id="SSF53187">
    <property type="entry name" value="Zn-dependent exopeptidases"/>
    <property type="match status" value="1"/>
</dbReference>
<gene>
    <name evidence="7" type="primary">P87198</name>
</gene>
<dbReference type="Gene3D" id="3.30.70.360">
    <property type="match status" value="1"/>
</dbReference>
<dbReference type="InterPro" id="IPR011650">
    <property type="entry name" value="Peptidase_M20_dimer"/>
</dbReference>
<organism evidence="7">
    <name type="scientific">Ganoderma boninense</name>
    <dbReference type="NCBI Taxonomy" id="34458"/>
    <lineage>
        <taxon>Eukaryota</taxon>
        <taxon>Fungi</taxon>
        <taxon>Dikarya</taxon>
        <taxon>Basidiomycota</taxon>
        <taxon>Agaricomycotina</taxon>
        <taxon>Agaricomycetes</taxon>
        <taxon>Polyporales</taxon>
        <taxon>Polyporaceae</taxon>
        <taxon>Ganoderma</taxon>
    </lineage>
</organism>
<evidence type="ECO:0000259" key="6">
    <source>
        <dbReference type="Pfam" id="PF07687"/>
    </source>
</evidence>
<dbReference type="Pfam" id="PF07687">
    <property type="entry name" value="M20_dimer"/>
    <property type="match status" value="1"/>
</dbReference>
<evidence type="ECO:0000256" key="1">
    <source>
        <dbReference type="ARBA" id="ARBA00006247"/>
    </source>
</evidence>
<feature type="domain" description="Peptidase M20 dimerisation" evidence="6">
    <location>
        <begin position="110"/>
        <end position="261"/>
    </location>
</feature>
<dbReference type="GO" id="GO:0046872">
    <property type="term" value="F:metal ion binding"/>
    <property type="evidence" value="ECO:0007669"/>
    <property type="project" value="UniProtKB-KW"/>
</dbReference>
<evidence type="ECO:0000256" key="3">
    <source>
        <dbReference type="ARBA" id="ARBA00022723"/>
    </source>
</evidence>
<name>A0A5K1K2K9_9APHY</name>
<keyword evidence="4" id="KW-0378">Hydrolase</keyword>
<dbReference type="GO" id="GO:0051603">
    <property type="term" value="P:proteolysis involved in protein catabolic process"/>
    <property type="evidence" value="ECO:0007669"/>
    <property type="project" value="TreeGrafter"/>
</dbReference>
<protein>
    <submittedName>
        <fullName evidence="7">Kinesin motor protein</fullName>
    </submittedName>
</protein>
<dbReference type="InterPro" id="IPR002933">
    <property type="entry name" value="Peptidase_M20"/>
</dbReference>
<dbReference type="PANTHER" id="PTHR45962:SF1">
    <property type="entry name" value="N-FATTY-ACYL-AMINO ACID SYNTHASE_HYDROLASE PM20D1"/>
    <property type="match status" value="1"/>
</dbReference>
<keyword evidence="2" id="KW-0645">Protease</keyword>
<keyword evidence="5" id="KW-0862">Zinc</keyword>
<keyword evidence="3" id="KW-0479">Metal-binding</keyword>
<sequence length="421" mass="45679">MVRLPAIVVKACSIKRAGEYIWGRGSLDDKPGLVGSLTVVEELLRAGFKPTRTFVLAYGIDEERGGISGATAIRDYLLATYGAYAFSILVDEGSGYEVKDDVIMANPGVAEKGKFDMRFEISSPGGHSSIPPEHTSIGMLAALVKQIEANPHGAQLNRSGVYYSLLQCRAAHDTSMAPHLRSLISHSRSSDKALHALERYLAKTDHLFPALAGTTQAADVIRGGVKTNALPERAEVIVNHRIDIHSSVDALQKHVVRVVKPVVAQFGLELDAFSKPEFSVKQQDGVASGVLRIADAFGTALEPAPVTPMGDSGPFQFLSGTIIGVLGASNRTGIPSMFQRDRCDHANDMMFGRCDRAACSADTKHYWKLTKHIFRYGHTNDADSFNGGHTVNEALRGEGFIETIRFFTWVILNADESPLLE</sequence>
<comment type="similarity">
    <text evidence="1">Belongs to the peptidase M20A family.</text>
</comment>
<dbReference type="AlphaFoldDB" id="A0A5K1K2K9"/>
<dbReference type="InterPro" id="IPR047177">
    <property type="entry name" value="Pept_M20A"/>
</dbReference>
<dbReference type="InterPro" id="IPR036264">
    <property type="entry name" value="Bact_exopeptidase_dim_dom"/>
</dbReference>
<reference evidence="7" key="1">
    <citation type="submission" date="2019-10" db="EMBL/GenBank/DDBJ databases">
        <authorList>
            <person name="Nor Muhammad N."/>
        </authorList>
    </citation>
    <scope>NUCLEOTIDE SEQUENCE</scope>
</reference>
<accession>A0A5K1K2K9</accession>
<dbReference type="GO" id="GO:0004180">
    <property type="term" value="F:carboxypeptidase activity"/>
    <property type="evidence" value="ECO:0007669"/>
    <property type="project" value="TreeGrafter"/>
</dbReference>
<proteinExistence type="inferred from homology"/>
<evidence type="ECO:0000256" key="5">
    <source>
        <dbReference type="ARBA" id="ARBA00022833"/>
    </source>
</evidence>
<evidence type="ECO:0000256" key="2">
    <source>
        <dbReference type="ARBA" id="ARBA00022670"/>
    </source>
</evidence>
<dbReference type="Gene3D" id="3.40.630.10">
    <property type="entry name" value="Zn peptidases"/>
    <property type="match status" value="1"/>
</dbReference>